<sequence>MLVRLDSDRSLPELTAAVDMLCEEVENLSSRTVAVLRVLPAPL</sequence>
<keyword evidence="2" id="KW-1185">Reference proteome</keyword>
<comment type="caution">
    <text evidence="1">The sequence shown here is derived from an EMBL/GenBank/DDBJ whole genome shotgun (WGS) entry which is preliminary data.</text>
</comment>
<reference evidence="1 2" key="1">
    <citation type="submission" date="2020-08" db="EMBL/GenBank/DDBJ databases">
        <title>Sequencing the genomes of 1000 actinobacteria strains.</title>
        <authorList>
            <person name="Klenk H.-P."/>
        </authorList>
    </citation>
    <scope>NUCLEOTIDE SEQUENCE [LARGE SCALE GENOMIC DNA]</scope>
    <source>
        <strain evidence="1 2">DSM 41530</strain>
    </source>
</reference>
<organism evidence="1 2">
    <name type="scientific">Streptomyces rapamycinicus</name>
    <dbReference type="NCBI Taxonomy" id="1226757"/>
    <lineage>
        <taxon>Bacteria</taxon>
        <taxon>Bacillati</taxon>
        <taxon>Actinomycetota</taxon>
        <taxon>Actinomycetes</taxon>
        <taxon>Kitasatosporales</taxon>
        <taxon>Streptomycetaceae</taxon>
        <taxon>Streptomyces</taxon>
        <taxon>Streptomyces violaceusniger group</taxon>
    </lineage>
</organism>
<accession>A0ABR6LA74</accession>
<evidence type="ECO:0000313" key="2">
    <source>
        <dbReference type="Proteomes" id="UP000530530"/>
    </source>
</evidence>
<dbReference type="Proteomes" id="UP000530530">
    <property type="component" value="Unassembled WGS sequence"/>
</dbReference>
<name>A0ABR6LA74_9ACTN</name>
<dbReference type="RefSeq" id="WP_020865082.1">
    <property type="nucleotide sequence ID" value="NZ_CP157809.1"/>
</dbReference>
<dbReference type="EMBL" id="JACHNG010000001">
    <property type="protein sequence ID" value="MBB4779094.1"/>
    <property type="molecule type" value="Genomic_DNA"/>
</dbReference>
<evidence type="ECO:0000313" key="1">
    <source>
        <dbReference type="EMBL" id="MBB4779094.1"/>
    </source>
</evidence>
<proteinExistence type="predicted"/>
<gene>
    <name evidence="1" type="ORF">BJY27_000055</name>
</gene>
<protein>
    <submittedName>
        <fullName evidence="1">Uncharacterized protein</fullName>
    </submittedName>
</protein>